<gene>
    <name evidence="2" type="ORF">ABE41_018230</name>
</gene>
<dbReference type="GO" id="GO:0005886">
    <property type="term" value="C:plasma membrane"/>
    <property type="evidence" value="ECO:0007669"/>
    <property type="project" value="TreeGrafter"/>
</dbReference>
<name>A0A1B1Z939_9BACL</name>
<dbReference type="Pfam" id="PF04657">
    <property type="entry name" value="DMT_YdcZ"/>
    <property type="match status" value="1"/>
</dbReference>
<keyword evidence="3" id="KW-1185">Reference proteome</keyword>
<evidence type="ECO:0008006" key="4">
    <source>
        <dbReference type="Google" id="ProtNLM"/>
    </source>
</evidence>
<keyword evidence="1" id="KW-1133">Transmembrane helix</keyword>
<evidence type="ECO:0000256" key="1">
    <source>
        <dbReference type="SAM" id="Phobius"/>
    </source>
</evidence>
<dbReference type="RefSeq" id="WP_066293463.1">
    <property type="nucleotide sequence ID" value="NZ_CP016761.1"/>
</dbReference>
<protein>
    <recommendedName>
        <fullName evidence="4">EamA-like transporter family protein</fullName>
    </recommendedName>
</protein>
<proteinExistence type="predicted"/>
<evidence type="ECO:0000313" key="3">
    <source>
        <dbReference type="Proteomes" id="UP000077412"/>
    </source>
</evidence>
<dbReference type="PANTHER" id="PTHR34821:SF2">
    <property type="entry name" value="INNER MEMBRANE PROTEIN YDCZ"/>
    <property type="match status" value="1"/>
</dbReference>
<keyword evidence="1" id="KW-0472">Membrane</keyword>
<accession>A0A1B1Z939</accession>
<dbReference type="AlphaFoldDB" id="A0A1B1Z939"/>
<dbReference type="OrthoDB" id="7864805at2"/>
<feature type="transmembrane region" description="Helical" evidence="1">
    <location>
        <begin position="69"/>
        <end position="92"/>
    </location>
</feature>
<evidence type="ECO:0000313" key="2">
    <source>
        <dbReference type="EMBL" id="ANX13954.1"/>
    </source>
</evidence>
<dbReference type="STRING" id="255247.ABE41_018230"/>
<dbReference type="PANTHER" id="PTHR34821">
    <property type="entry name" value="INNER MEMBRANE PROTEIN YDCZ"/>
    <property type="match status" value="1"/>
</dbReference>
<feature type="transmembrane region" description="Helical" evidence="1">
    <location>
        <begin position="98"/>
        <end position="120"/>
    </location>
</feature>
<dbReference type="EMBL" id="CP016761">
    <property type="protein sequence ID" value="ANX13954.1"/>
    <property type="molecule type" value="Genomic_DNA"/>
</dbReference>
<dbReference type="KEGG" id="far:ABE41_018230"/>
<organism evidence="2 3">
    <name type="scientific">Fictibacillus arsenicus</name>
    <dbReference type="NCBI Taxonomy" id="255247"/>
    <lineage>
        <taxon>Bacteria</taxon>
        <taxon>Bacillati</taxon>
        <taxon>Bacillota</taxon>
        <taxon>Bacilli</taxon>
        <taxon>Bacillales</taxon>
        <taxon>Fictibacillaceae</taxon>
        <taxon>Fictibacillus</taxon>
    </lineage>
</organism>
<feature type="transmembrane region" description="Helical" evidence="1">
    <location>
        <begin position="34"/>
        <end position="57"/>
    </location>
</feature>
<reference evidence="2 3" key="1">
    <citation type="submission" date="2016-08" db="EMBL/GenBank/DDBJ databases">
        <title>Complete genome sequence of Fictibacillus arsenicus G25-54, a strain with toxicity to nematodes and a potential arsenic-resistance activity.</title>
        <authorList>
            <person name="Zheng Z."/>
        </authorList>
    </citation>
    <scope>NUCLEOTIDE SEQUENCE [LARGE SCALE GENOMIC DNA]</scope>
    <source>
        <strain evidence="2 3">G25-54</strain>
    </source>
</reference>
<sequence length="147" mass="15895">MIYILLLFALIAGMALPTQFSINAQLRTLVGSPILASTISFIVGSIALLIISFFNHGIKVSKGWIEAPWWVWTGGLLGAFYVVATIVLIPRIGAASTVAFILTGQIIASVLIDHFGLLGVHVQPINLFKLIGVSLIIIGVYFVQKYK</sequence>
<keyword evidence="1" id="KW-0812">Transmembrane</keyword>
<dbReference type="InterPro" id="IPR006750">
    <property type="entry name" value="YdcZ"/>
</dbReference>
<feature type="transmembrane region" description="Helical" evidence="1">
    <location>
        <begin position="127"/>
        <end position="144"/>
    </location>
</feature>
<dbReference type="Proteomes" id="UP000077412">
    <property type="component" value="Chromosome"/>
</dbReference>